<dbReference type="Proteomes" id="UP000184196">
    <property type="component" value="Unassembled WGS sequence"/>
</dbReference>
<feature type="domain" description="DUF3786" evidence="1">
    <location>
        <begin position="21"/>
        <end position="193"/>
    </location>
</feature>
<keyword evidence="3" id="KW-1185">Reference proteome</keyword>
<organism evidence="2 3">
    <name type="scientific">Desulfofundulus australicus DSM 11792</name>
    <dbReference type="NCBI Taxonomy" id="1121425"/>
    <lineage>
        <taxon>Bacteria</taxon>
        <taxon>Bacillati</taxon>
        <taxon>Bacillota</taxon>
        <taxon>Clostridia</taxon>
        <taxon>Eubacteriales</taxon>
        <taxon>Peptococcaceae</taxon>
        <taxon>Desulfofundulus</taxon>
    </lineage>
</organism>
<name>A0A1M5D398_9FIRM</name>
<reference evidence="3" key="1">
    <citation type="submission" date="2016-11" db="EMBL/GenBank/DDBJ databases">
        <authorList>
            <person name="Varghese N."/>
            <person name="Submissions S."/>
        </authorList>
    </citation>
    <scope>NUCLEOTIDE SEQUENCE [LARGE SCALE GENOMIC DNA]</scope>
    <source>
        <strain evidence="3">DSM 11792</strain>
    </source>
</reference>
<protein>
    <recommendedName>
        <fullName evidence="1">DUF3786 domain-containing protein</fullName>
    </recommendedName>
</protein>
<evidence type="ECO:0000313" key="3">
    <source>
        <dbReference type="Proteomes" id="UP000184196"/>
    </source>
</evidence>
<gene>
    <name evidence="2" type="ORF">SAMN02745218_02708</name>
</gene>
<dbReference type="AlphaFoldDB" id="A0A1M5D398"/>
<sequence length="207" mass="22764">MAWMNLEPAHRQAKEEFARRDPESMAFNAAVTYRQETQEFVVPFLGADYLVKYPGGEVKDASSGQEVPEEIRIVLLHYLARSSPARVEGRLISFQELPGGFIYTGPFNNRAVRPLVSLFGDKPDLLVQAAKMLGGSQVAMGDVAVNIPVLPKIPVTFLLWLGDDEFPPSGNVLFDASAPRHLPTEDYALLPGLALGKMRKIIQSGGR</sequence>
<evidence type="ECO:0000313" key="2">
    <source>
        <dbReference type="EMBL" id="SHF61446.1"/>
    </source>
</evidence>
<evidence type="ECO:0000259" key="1">
    <source>
        <dbReference type="Pfam" id="PF12654"/>
    </source>
</evidence>
<dbReference type="Pfam" id="PF12654">
    <property type="entry name" value="DUF3786"/>
    <property type="match status" value="1"/>
</dbReference>
<accession>A0A1M5D398</accession>
<dbReference type="EMBL" id="FQUW01000044">
    <property type="protein sequence ID" value="SHF61446.1"/>
    <property type="molecule type" value="Genomic_DNA"/>
</dbReference>
<dbReference type="InterPro" id="IPR024264">
    <property type="entry name" value="DUF3786"/>
</dbReference>
<proteinExistence type="predicted"/>
<dbReference type="OrthoDB" id="159408at2"/>